<dbReference type="AlphaFoldDB" id="A0A540R5U4"/>
<dbReference type="SUPFAM" id="SSF53335">
    <property type="entry name" value="S-adenosyl-L-methionine-dependent methyltransferases"/>
    <property type="match status" value="1"/>
</dbReference>
<keyword evidence="2" id="KW-1185">Reference proteome</keyword>
<keyword evidence="1" id="KW-0808">Transferase</keyword>
<reference evidence="1 2" key="1">
    <citation type="submission" date="2019-06" db="EMBL/GenBank/DDBJ databases">
        <title>Draft genome of C. phoceense Strain 272.</title>
        <authorList>
            <person name="Pacheco L.G.C."/>
            <person name="Barberis C.M."/>
            <person name="Almuzara M.N."/>
            <person name="Traglia G.M."/>
            <person name="Santos C.S."/>
            <person name="Rocha D.J.P.G."/>
            <person name="Aguiar E.R.G.R."/>
            <person name="Vay C.A."/>
        </authorList>
    </citation>
    <scope>NUCLEOTIDE SEQUENCE [LARGE SCALE GENOMIC DNA]</scope>
    <source>
        <strain evidence="1 2">272</strain>
    </source>
</reference>
<dbReference type="InterPro" id="IPR050723">
    <property type="entry name" value="CFA/CMAS"/>
</dbReference>
<name>A0A540R5U4_9CORY</name>
<evidence type="ECO:0000313" key="1">
    <source>
        <dbReference type="EMBL" id="TQE43098.1"/>
    </source>
</evidence>
<proteinExistence type="predicted"/>
<dbReference type="RefSeq" id="WP_141629054.1">
    <property type="nucleotide sequence ID" value="NZ_VHIR01000012.1"/>
</dbReference>
<sequence>MSHSHLDAIDAQLWPGVAEVPVPRFGAWRARRAEAQFAQACDAAGLVLEGADADLRVAHDALFDRLAHGGWVGFAESYLAGEWTTPDSAHLVRVLKRLLGAGYAPKTPAVTESPATGGELPTELVKLYAGDRVSHQGGIFSTGVPTTVRESVPAYERSGAKEHFVDVTHLSEPTAVDREDLRSAQERAAAWLADATRVGAGSHVLVFPATGLQAAVQAAERRAVVDILTADPERAEAVREHLVLAGVSDNVACQDIEHLVPSPQEWRGRYDAIISIEALESLGSRERGRYVQAIDRLLDASGRAVIQATVATEQMTGPGRDALQALKAYVWPGLGLLTVPEINKLVERSTGLRIVAQTHTGPHYRESLEQERSFFVGHLREAAAAGFDPVYRRLWTYQFALREALFALGMADSVQFTLVHRNRGGRR</sequence>
<evidence type="ECO:0000313" key="2">
    <source>
        <dbReference type="Proteomes" id="UP000318080"/>
    </source>
</evidence>
<dbReference type="STRING" id="1686286.GCA_900092335_01763"/>
<dbReference type="InterPro" id="IPR029063">
    <property type="entry name" value="SAM-dependent_MTases_sf"/>
</dbReference>
<dbReference type="PANTHER" id="PTHR43667:SF2">
    <property type="entry name" value="FATTY ACID C-METHYL TRANSFERASE"/>
    <property type="match status" value="1"/>
</dbReference>
<keyword evidence="1" id="KW-0489">Methyltransferase</keyword>
<comment type="caution">
    <text evidence="1">The sequence shown here is derived from an EMBL/GenBank/DDBJ whole genome shotgun (WGS) entry which is preliminary data.</text>
</comment>
<gene>
    <name evidence="1" type="ORF">EJK80_08775</name>
</gene>
<protein>
    <submittedName>
        <fullName evidence="1">SAM-dependent methyltransferase</fullName>
    </submittedName>
</protein>
<organism evidence="1 2">
    <name type="scientific">Corynebacterium phoceense</name>
    <dbReference type="NCBI Taxonomy" id="1686286"/>
    <lineage>
        <taxon>Bacteria</taxon>
        <taxon>Bacillati</taxon>
        <taxon>Actinomycetota</taxon>
        <taxon>Actinomycetes</taxon>
        <taxon>Mycobacteriales</taxon>
        <taxon>Corynebacteriaceae</taxon>
        <taxon>Corynebacterium</taxon>
    </lineage>
</organism>
<dbReference type="GO" id="GO:0032259">
    <property type="term" value="P:methylation"/>
    <property type="evidence" value="ECO:0007669"/>
    <property type="project" value="UniProtKB-KW"/>
</dbReference>
<dbReference type="GO" id="GO:0008168">
    <property type="term" value="F:methyltransferase activity"/>
    <property type="evidence" value="ECO:0007669"/>
    <property type="project" value="UniProtKB-KW"/>
</dbReference>
<dbReference type="PANTHER" id="PTHR43667">
    <property type="entry name" value="CYCLOPROPANE-FATTY-ACYL-PHOSPHOLIPID SYNTHASE"/>
    <property type="match status" value="1"/>
</dbReference>
<dbReference type="Gene3D" id="3.40.50.150">
    <property type="entry name" value="Vaccinia Virus protein VP39"/>
    <property type="match status" value="1"/>
</dbReference>
<dbReference type="EMBL" id="VHIR01000012">
    <property type="protein sequence ID" value="TQE43098.1"/>
    <property type="molecule type" value="Genomic_DNA"/>
</dbReference>
<dbReference type="Pfam" id="PF02353">
    <property type="entry name" value="CMAS"/>
    <property type="match status" value="1"/>
</dbReference>
<dbReference type="Proteomes" id="UP000318080">
    <property type="component" value="Unassembled WGS sequence"/>
</dbReference>
<accession>A0A540R5U4</accession>